<evidence type="ECO:0000256" key="7">
    <source>
        <dbReference type="ARBA" id="ARBA00022842"/>
    </source>
</evidence>
<evidence type="ECO:0000256" key="5">
    <source>
        <dbReference type="ARBA" id="ARBA00022777"/>
    </source>
</evidence>
<gene>
    <name evidence="13" type="ORF">A2228_02670</name>
</gene>
<evidence type="ECO:0000256" key="9">
    <source>
        <dbReference type="ARBA" id="ARBA00029438"/>
    </source>
</evidence>
<keyword evidence="7" id="KW-0460">Magnesium</keyword>
<feature type="domain" description="GHMP kinase C-terminal" evidence="11">
    <location>
        <begin position="228"/>
        <end position="300"/>
    </location>
</feature>
<proteinExistence type="predicted"/>
<comment type="pathway">
    <text evidence="9">Isoprenoid biosynthesis; isopentenyl diphosphate biosynthesis via mevalonate pathway; isopentenyl diphosphate from (R)-mevalonate: step 1/3.</text>
</comment>
<dbReference type="SUPFAM" id="SSF55060">
    <property type="entry name" value="GHMP Kinase, C-terminal domain"/>
    <property type="match status" value="1"/>
</dbReference>
<dbReference type="InterPro" id="IPR019539">
    <property type="entry name" value="GalKase_N"/>
</dbReference>
<dbReference type="PANTHER" id="PTHR43290">
    <property type="entry name" value="MEVALONATE KINASE"/>
    <property type="match status" value="1"/>
</dbReference>
<comment type="caution">
    <text evidence="13">The sequence shown here is derived from an EMBL/GenBank/DDBJ whole genome shotgun (WGS) entry which is preliminary data.</text>
</comment>
<dbReference type="UniPathway" id="UPA00057">
    <property type="reaction ID" value="UER00098"/>
</dbReference>
<evidence type="ECO:0000313" key="13">
    <source>
        <dbReference type="EMBL" id="OGD74393.1"/>
    </source>
</evidence>
<protein>
    <submittedName>
        <fullName evidence="13">Mevalonate kinase</fullName>
    </submittedName>
</protein>
<accession>A0A1F5F434</accession>
<dbReference type="PRINTS" id="PR00959">
    <property type="entry name" value="MEVGALKINASE"/>
</dbReference>
<evidence type="ECO:0000259" key="11">
    <source>
        <dbReference type="Pfam" id="PF08544"/>
    </source>
</evidence>
<dbReference type="EMBL" id="MFAK01000036">
    <property type="protein sequence ID" value="OGD74393.1"/>
    <property type="molecule type" value="Genomic_DNA"/>
</dbReference>
<evidence type="ECO:0000256" key="4">
    <source>
        <dbReference type="ARBA" id="ARBA00022741"/>
    </source>
</evidence>
<dbReference type="InterPro" id="IPR020568">
    <property type="entry name" value="Ribosomal_Su5_D2-typ_SF"/>
</dbReference>
<evidence type="ECO:0000256" key="2">
    <source>
        <dbReference type="ARBA" id="ARBA00022516"/>
    </source>
</evidence>
<keyword evidence="6" id="KW-0067">ATP-binding</keyword>
<dbReference type="Pfam" id="PF10509">
    <property type="entry name" value="GalKase_gal_bdg"/>
    <property type="match status" value="1"/>
</dbReference>
<keyword evidence="5 13" id="KW-0418">Kinase</keyword>
<dbReference type="GO" id="GO:0005829">
    <property type="term" value="C:cytosol"/>
    <property type="evidence" value="ECO:0007669"/>
    <property type="project" value="TreeGrafter"/>
</dbReference>
<reference evidence="13 14" key="1">
    <citation type="journal article" date="2016" name="Nat. Commun.">
        <title>Thousands of microbial genomes shed light on interconnected biogeochemical processes in an aquifer system.</title>
        <authorList>
            <person name="Anantharaman K."/>
            <person name="Brown C.T."/>
            <person name="Hug L.A."/>
            <person name="Sharon I."/>
            <person name="Castelle C.J."/>
            <person name="Probst A.J."/>
            <person name="Thomas B.C."/>
            <person name="Singh A."/>
            <person name="Wilkins M.J."/>
            <person name="Karaoz U."/>
            <person name="Brodie E.L."/>
            <person name="Williams K.H."/>
            <person name="Hubbard S.S."/>
            <person name="Banfield J.F."/>
        </authorList>
    </citation>
    <scope>NUCLEOTIDE SEQUENCE [LARGE SCALE GENOMIC DNA]</scope>
</reference>
<dbReference type="GO" id="GO:0004496">
    <property type="term" value="F:mevalonate kinase activity"/>
    <property type="evidence" value="ECO:0007669"/>
    <property type="project" value="InterPro"/>
</dbReference>
<evidence type="ECO:0000259" key="10">
    <source>
        <dbReference type="Pfam" id="PF00288"/>
    </source>
</evidence>
<dbReference type="GO" id="GO:0019287">
    <property type="term" value="P:isopentenyl diphosphate biosynthetic process, mevalonate pathway"/>
    <property type="evidence" value="ECO:0007669"/>
    <property type="project" value="UniProtKB-UniPathway"/>
</dbReference>
<dbReference type="Pfam" id="PF00288">
    <property type="entry name" value="GHMP_kinases_N"/>
    <property type="match status" value="1"/>
</dbReference>
<evidence type="ECO:0000313" key="14">
    <source>
        <dbReference type="Proteomes" id="UP000176191"/>
    </source>
</evidence>
<dbReference type="Gene3D" id="3.30.70.890">
    <property type="entry name" value="GHMP kinase, C-terminal domain"/>
    <property type="match status" value="1"/>
</dbReference>
<dbReference type="InterPro" id="IPR006205">
    <property type="entry name" value="Mev_gal_kin"/>
</dbReference>
<dbReference type="NCBIfam" id="TIGR00549">
    <property type="entry name" value="mevalon_kin"/>
    <property type="match status" value="1"/>
</dbReference>
<evidence type="ECO:0000256" key="6">
    <source>
        <dbReference type="ARBA" id="ARBA00022840"/>
    </source>
</evidence>
<keyword evidence="1" id="KW-0963">Cytoplasm</keyword>
<dbReference type="InterPro" id="IPR013750">
    <property type="entry name" value="GHMP_kinase_C_dom"/>
</dbReference>
<name>A0A1F5F434_9BACT</name>
<feature type="domain" description="GHMP kinase N-terminal" evidence="10">
    <location>
        <begin position="80"/>
        <end position="163"/>
    </location>
</feature>
<dbReference type="InterPro" id="IPR006204">
    <property type="entry name" value="GHMP_kinase_N_dom"/>
</dbReference>
<evidence type="ECO:0000256" key="3">
    <source>
        <dbReference type="ARBA" id="ARBA00022679"/>
    </source>
</evidence>
<dbReference type="Pfam" id="PF08544">
    <property type="entry name" value="GHMP_kinases_C"/>
    <property type="match status" value="1"/>
</dbReference>
<keyword evidence="3" id="KW-0808">Transferase</keyword>
<dbReference type="PANTHER" id="PTHR43290:SF2">
    <property type="entry name" value="MEVALONATE KINASE"/>
    <property type="match status" value="1"/>
</dbReference>
<dbReference type="InterPro" id="IPR014721">
    <property type="entry name" value="Ribsml_uS5_D2-typ_fold_subgr"/>
</dbReference>
<dbReference type="AlphaFoldDB" id="A0A1F5F434"/>
<sequence>MRKIVASAPGKLMLFGEHAVVYGSPCIVTAVDQRVRVSVEPNGEGEIHVCSPNVGLDEYHKKIGSLGKDDLPKSMAFVEMLVKRFYEKYQIKEGIRISTESDFSTQFGFGSSAAVVSALSKALSGYWEITMSKKEMFELAYQAVLDVQGVGSGFDVAASVYGGTIYYVTPGKVIERIYTGDLPMVIGYTGVKADTPTLVRQVAELKRNEKWVESVFGDIASLVNEAKKYFSTKDFVQLGKLMDRNQELLSTLNVSSKELDLLIKVARKSGAEGAKLSGAGGGDCMIALVKDEGRAQVGEAINQAGGVWMQVKTGAEGVRWEK</sequence>
<evidence type="ECO:0000256" key="1">
    <source>
        <dbReference type="ARBA" id="ARBA00022490"/>
    </source>
</evidence>
<keyword evidence="2" id="KW-0444">Lipid biosynthesis</keyword>
<organism evidence="13 14">
    <name type="scientific">Candidatus Collierbacteria bacterium RIFOXYA2_FULL_46_10</name>
    <dbReference type="NCBI Taxonomy" id="1817726"/>
    <lineage>
        <taxon>Bacteria</taxon>
        <taxon>Candidatus Collieribacteriota</taxon>
    </lineage>
</organism>
<dbReference type="InterPro" id="IPR036554">
    <property type="entry name" value="GHMP_kinase_C_sf"/>
</dbReference>
<keyword evidence="8" id="KW-0443">Lipid metabolism</keyword>
<dbReference type="SUPFAM" id="SSF54211">
    <property type="entry name" value="Ribosomal protein S5 domain 2-like"/>
    <property type="match status" value="1"/>
</dbReference>
<keyword evidence="4" id="KW-0547">Nucleotide-binding</keyword>
<dbReference type="Proteomes" id="UP000176191">
    <property type="component" value="Unassembled WGS sequence"/>
</dbReference>
<evidence type="ECO:0000259" key="12">
    <source>
        <dbReference type="Pfam" id="PF10509"/>
    </source>
</evidence>
<dbReference type="Gene3D" id="3.30.230.10">
    <property type="match status" value="1"/>
</dbReference>
<feature type="domain" description="Galactokinase N-terminal" evidence="12">
    <location>
        <begin position="4"/>
        <end position="41"/>
    </location>
</feature>
<dbReference type="GO" id="GO:0005524">
    <property type="term" value="F:ATP binding"/>
    <property type="evidence" value="ECO:0007669"/>
    <property type="project" value="UniProtKB-KW"/>
</dbReference>
<evidence type="ECO:0000256" key="8">
    <source>
        <dbReference type="ARBA" id="ARBA00023098"/>
    </source>
</evidence>